<dbReference type="AlphaFoldDB" id="A0A9J6FKI1"/>
<comment type="caution">
    <text evidence="3">The sequence shown here is derived from an EMBL/GenBank/DDBJ whole genome shotgun (WGS) entry which is preliminary data.</text>
</comment>
<dbReference type="GO" id="GO:0005737">
    <property type="term" value="C:cytoplasm"/>
    <property type="evidence" value="ECO:0007669"/>
    <property type="project" value="TreeGrafter"/>
</dbReference>
<gene>
    <name evidence="3" type="ORF">HPB48_014250</name>
</gene>
<dbReference type="EMBL" id="JABSTR010000001">
    <property type="protein sequence ID" value="KAH9362968.1"/>
    <property type="molecule type" value="Genomic_DNA"/>
</dbReference>
<comment type="similarity">
    <text evidence="1">Belongs to the PPP4R2 family.</text>
</comment>
<evidence type="ECO:0008006" key="5">
    <source>
        <dbReference type="Google" id="ProtNLM"/>
    </source>
</evidence>
<organism evidence="3 4">
    <name type="scientific">Haemaphysalis longicornis</name>
    <name type="common">Bush tick</name>
    <dbReference type="NCBI Taxonomy" id="44386"/>
    <lineage>
        <taxon>Eukaryota</taxon>
        <taxon>Metazoa</taxon>
        <taxon>Ecdysozoa</taxon>
        <taxon>Arthropoda</taxon>
        <taxon>Chelicerata</taxon>
        <taxon>Arachnida</taxon>
        <taxon>Acari</taxon>
        <taxon>Parasitiformes</taxon>
        <taxon>Ixodida</taxon>
        <taxon>Ixodoidea</taxon>
        <taxon>Ixodidae</taxon>
        <taxon>Haemaphysalinae</taxon>
        <taxon>Haemaphysalis</taxon>
    </lineage>
</organism>
<dbReference type="GO" id="GO:0019888">
    <property type="term" value="F:protein phosphatase regulator activity"/>
    <property type="evidence" value="ECO:0007669"/>
    <property type="project" value="InterPro"/>
</dbReference>
<keyword evidence="4" id="KW-1185">Reference proteome</keyword>
<dbReference type="Proteomes" id="UP000821853">
    <property type="component" value="Chromosome 1"/>
</dbReference>
<feature type="compositionally biased region" description="Low complexity" evidence="2">
    <location>
        <begin position="143"/>
        <end position="157"/>
    </location>
</feature>
<name>A0A9J6FKI1_HAELO</name>
<dbReference type="OrthoDB" id="341898at2759"/>
<reference evidence="3 4" key="1">
    <citation type="journal article" date="2020" name="Cell">
        <title>Large-Scale Comparative Analyses of Tick Genomes Elucidate Their Genetic Diversity and Vector Capacities.</title>
        <authorList>
            <consortium name="Tick Genome and Microbiome Consortium (TIGMIC)"/>
            <person name="Jia N."/>
            <person name="Wang J."/>
            <person name="Shi W."/>
            <person name="Du L."/>
            <person name="Sun Y."/>
            <person name="Zhan W."/>
            <person name="Jiang J.F."/>
            <person name="Wang Q."/>
            <person name="Zhang B."/>
            <person name="Ji P."/>
            <person name="Bell-Sakyi L."/>
            <person name="Cui X.M."/>
            <person name="Yuan T.T."/>
            <person name="Jiang B.G."/>
            <person name="Yang W.F."/>
            <person name="Lam T.T."/>
            <person name="Chang Q.C."/>
            <person name="Ding S.J."/>
            <person name="Wang X.J."/>
            <person name="Zhu J.G."/>
            <person name="Ruan X.D."/>
            <person name="Zhao L."/>
            <person name="Wei J.T."/>
            <person name="Ye R.Z."/>
            <person name="Que T.C."/>
            <person name="Du C.H."/>
            <person name="Zhou Y.H."/>
            <person name="Cheng J.X."/>
            <person name="Dai P.F."/>
            <person name="Guo W.B."/>
            <person name="Han X.H."/>
            <person name="Huang E.J."/>
            <person name="Li L.F."/>
            <person name="Wei W."/>
            <person name="Gao Y.C."/>
            <person name="Liu J.Z."/>
            <person name="Shao H.Z."/>
            <person name="Wang X."/>
            <person name="Wang C.C."/>
            <person name="Yang T.C."/>
            <person name="Huo Q.B."/>
            <person name="Li W."/>
            <person name="Chen H.Y."/>
            <person name="Chen S.E."/>
            <person name="Zhou L.G."/>
            <person name="Ni X.B."/>
            <person name="Tian J.H."/>
            <person name="Sheng Y."/>
            <person name="Liu T."/>
            <person name="Pan Y.S."/>
            <person name="Xia L.Y."/>
            <person name="Li J."/>
            <person name="Zhao F."/>
            <person name="Cao W.C."/>
        </authorList>
    </citation>
    <scope>NUCLEOTIDE SEQUENCE [LARGE SCALE GENOMIC DNA]</scope>
    <source>
        <strain evidence="3">HaeL-2018</strain>
    </source>
</reference>
<dbReference type="Pfam" id="PF09184">
    <property type="entry name" value="PPP4R2"/>
    <property type="match status" value="1"/>
</dbReference>
<evidence type="ECO:0000256" key="1">
    <source>
        <dbReference type="ARBA" id="ARBA00009207"/>
    </source>
</evidence>
<dbReference type="PANTHER" id="PTHR16487:SF0">
    <property type="entry name" value="PROTEIN PHOSPHATASE 4 REGULATORY SUBUNIT 2-RELATED"/>
    <property type="match status" value="1"/>
</dbReference>
<dbReference type="VEuPathDB" id="VectorBase:HLOH_047281"/>
<evidence type="ECO:0000313" key="4">
    <source>
        <dbReference type="Proteomes" id="UP000821853"/>
    </source>
</evidence>
<dbReference type="GO" id="GO:0030289">
    <property type="term" value="C:protein phosphatase 4 complex"/>
    <property type="evidence" value="ECO:0007669"/>
    <property type="project" value="InterPro"/>
</dbReference>
<dbReference type="GO" id="GO:0005634">
    <property type="term" value="C:nucleus"/>
    <property type="evidence" value="ECO:0007669"/>
    <property type="project" value="TreeGrafter"/>
</dbReference>
<sequence length="188" mass="21564">MNPSKEAVLDELTNFATWQPAEIPHLLEEYLAHVAKTGDTVFPWEKVRPFLRRKLELVMEEFHWVWPSDEVPVMPNVPPFNYEDMKDFILETIDRFEGAPFTIQRLCELLVDPWRHYNRIDKFMRALEKSVLVASTIEPKSLAQQANAPAHPAANAARGGGDGAVNGRLAGTSAEWRGRVDWEREHCE</sequence>
<feature type="region of interest" description="Disordered" evidence="2">
    <location>
        <begin position="143"/>
        <end position="170"/>
    </location>
</feature>
<dbReference type="OMA" id="WEREHCE"/>
<accession>A0A9J6FKI1</accession>
<dbReference type="InterPro" id="IPR015267">
    <property type="entry name" value="PPP4R2"/>
</dbReference>
<proteinExistence type="inferred from homology"/>
<evidence type="ECO:0000313" key="3">
    <source>
        <dbReference type="EMBL" id="KAH9362968.1"/>
    </source>
</evidence>
<evidence type="ECO:0000256" key="2">
    <source>
        <dbReference type="SAM" id="MobiDB-lite"/>
    </source>
</evidence>
<protein>
    <recommendedName>
        <fullName evidence="5">Serine/threonine-protein phosphatase 4 regulatory subunit 2</fullName>
    </recommendedName>
</protein>
<dbReference type="PANTHER" id="PTHR16487">
    <property type="entry name" value="PPP4R2-RELATED PROTEIN"/>
    <property type="match status" value="1"/>
</dbReference>